<evidence type="ECO:0000259" key="1">
    <source>
        <dbReference type="PROSITE" id="PS50879"/>
    </source>
</evidence>
<dbReference type="PANTHER" id="PTHR47723">
    <property type="entry name" value="OS05G0353850 PROTEIN"/>
    <property type="match status" value="1"/>
</dbReference>
<gene>
    <name evidence="2" type="ORF">MTR67_028783</name>
</gene>
<accession>A0AAF0R685</accession>
<protein>
    <recommendedName>
        <fullName evidence="1">RNase H type-1 domain-containing protein</fullName>
    </recommendedName>
</protein>
<evidence type="ECO:0000313" key="3">
    <source>
        <dbReference type="Proteomes" id="UP001234989"/>
    </source>
</evidence>
<dbReference type="InterPro" id="IPR053151">
    <property type="entry name" value="RNase_H-like"/>
</dbReference>
<dbReference type="InterPro" id="IPR012337">
    <property type="entry name" value="RNaseH-like_sf"/>
</dbReference>
<dbReference type="InterPro" id="IPR044730">
    <property type="entry name" value="RNase_H-like_dom_plant"/>
</dbReference>
<dbReference type="PANTHER" id="PTHR47723:SF19">
    <property type="entry name" value="POLYNUCLEOTIDYL TRANSFERASE, RIBONUCLEASE H-LIKE SUPERFAMILY PROTEIN"/>
    <property type="match status" value="1"/>
</dbReference>
<proteinExistence type="predicted"/>
<sequence length="188" mass="21447">METQILWNIKAAIGIAFPNCKLFDDNYTWLHICQTVERMKPVVSCKVVVWKKPTEGRFKLNSDASFLRSNNRAGIGGIIRDAVGDLVMAYSIPIFCESNNQAEAEAVRYGVQWSNQNNINRLDLEMDSMVIANMLKEENNSNLKLKEIIREIRLNMDIDETQVRHCFREANQMADLLAKMASSSGMVR</sequence>
<dbReference type="EMBL" id="CP133617">
    <property type="protein sequence ID" value="WMV35398.1"/>
    <property type="molecule type" value="Genomic_DNA"/>
</dbReference>
<dbReference type="PROSITE" id="PS50879">
    <property type="entry name" value="RNASE_H_1"/>
    <property type="match status" value="1"/>
</dbReference>
<dbReference type="GO" id="GO:0004523">
    <property type="term" value="F:RNA-DNA hybrid ribonuclease activity"/>
    <property type="evidence" value="ECO:0007669"/>
    <property type="project" value="InterPro"/>
</dbReference>
<dbReference type="Pfam" id="PF13456">
    <property type="entry name" value="RVT_3"/>
    <property type="match status" value="1"/>
</dbReference>
<name>A0AAF0R685_SOLVR</name>
<evidence type="ECO:0000313" key="2">
    <source>
        <dbReference type="EMBL" id="WMV35398.1"/>
    </source>
</evidence>
<dbReference type="Gene3D" id="3.30.420.10">
    <property type="entry name" value="Ribonuclease H-like superfamily/Ribonuclease H"/>
    <property type="match status" value="1"/>
</dbReference>
<dbReference type="InterPro" id="IPR002156">
    <property type="entry name" value="RNaseH_domain"/>
</dbReference>
<feature type="domain" description="RNase H type-1" evidence="1">
    <location>
        <begin position="54"/>
        <end position="183"/>
    </location>
</feature>
<dbReference type="GO" id="GO:0003676">
    <property type="term" value="F:nucleic acid binding"/>
    <property type="evidence" value="ECO:0007669"/>
    <property type="project" value="InterPro"/>
</dbReference>
<keyword evidence="3" id="KW-1185">Reference proteome</keyword>
<dbReference type="SUPFAM" id="SSF53098">
    <property type="entry name" value="Ribonuclease H-like"/>
    <property type="match status" value="1"/>
</dbReference>
<dbReference type="CDD" id="cd06222">
    <property type="entry name" value="RNase_H_like"/>
    <property type="match status" value="1"/>
</dbReference>
<reference evidence="2" key="1">
    <citation type="submission" date="2023-08" db="EMBL/GenBank/DDBJ databases">
        <title>A de novo genome assembly of Solanum verrucosum Schlechtendal, a Mexican diploid species geographically isolated from the other diploid A-genome species in potato relatives.</title>
        <authorList>
            <person name="Hosaka K."/>
        </authorList>
    </citation>
    <scope>NUCLEOTIDE SEQUENCE</scope>
    <source>
        <tissue evidence="2">Young leaves</tissue>
    </source>
</reference>
<dbReference type="Proteomes" id="UP001234989">
    <property type="component" value="Chromosome 6"/>
</dbReference>
<dbReference type="InterPro" id="IPR036397">
    <property type="entry name" value="RNaseH_sf"/>
</dbReference>
<dbReference type="AlphaFoldDB" id="A0AAF0R685"/>
<organism evidence="2 3">
    <name type="scientific">Solanum verrucosum</name>
    <dbReference type="NCBI Taxonomy" id="315347"/>
    <lineage>
        <taxon>Eukaryota</taxon>
        <taxon>Viridiplantae</taxon>
        <taxon>Streptophyta</taxon>
        <taxon>Embryophyta</taxon>
        <taxon>Tracheophyta</taxon>
        <taxon>Spermatophyta</taxon>
        <taxon>Magnoliopsida</taxon>
        <taxon>eudicotyledons</taxon>
        <taxon>Gunneridae</taxon>
        <taxon>Pentapetalae</taxon>
        <taxon>asterids</taxon>
        <taxon>lamiids</taxon>
        <taxon>Solanales</taxon>
        <taxon>Solanaceae</taxon>
        <taxon>Solanoideae</taxon>
        <taxon>Solaneae</taxon>
        <taxon>Solanum</taxon>
    </lineage>
</organism>